<evidence type="ECO:0000313" key="2">
    <source>
        <dbReference type="EMBL" id="AAS54826.1"/>
    </source>
</evidence>
<dbReference type="KEGG" id="ago:AGOS_AGR336C"/>
<proteinExistence type="predicted"/>
<feature type="compositionally biased region" description="Basic and acidic residues" evidence="1">
    <location>
        <begin position="1"/>
        <end position="14"/>
    </location>
</feature>
<dbReference type="EMBL" id="AE016820">
    <property type="protein sequence ID" value="AAS54826.1"/>
    <property type="molecule type" value="Genomic_DNA"/>
</dbReference>
<sequence>MDEKHLPSYDEAVKGGRPPPGWGPRPERPPYGGRPPPAPRPPPGPQPPPSGPRPAFGKHLPWAYPPGYYCQKCANTGYKLKNGHQCRRCWLQFHDNRVQPMPIVPVAPAPVPYLQPVHVPVMMPMVRQMYAPMPPAAVVRPGDPALGGYPCPECKGRGQVRFLLDKEPCTMCHGVGRVY</sequence>
<evidence type="ECO:0000256" key="1">
    <source>
        <dbReference type="SAM" id="MobiDB-lite"/>
    </source>
</evidence>
<dbReference type="PANTHER" id="PTHR28031:SF1">
    <property type="entry name" value="PROLINE-RICH PROTEIN HUA1"/>
    <property type="match status" value="1"/>
</dbReference>
<protein>
    <submittedName>
        <fullName evidence="2">AGR336Cp</fullName>
    </submittedName>
</protein>
<evidence type="ECO:0000313" key="3">
    <source>
        <dbReference type="Proteomes" id="UP000000591"/>
    </source>
</evidence>
<dbReference type="OMA" id="CWERFAH"/>
<dbReference type="Gene3D" id="6.20.20.10">
    <property type="match status" value="1"/>
</dbReference>
<dbReference type="GO" id="GO:0005737">
    <property type="term" value="C:cytoplasm"/>
    <property type="evidence" value="ECO:0000318"/>
    <property type="project" value="GO_Central"/>
</dbReference>
<dbReference type="AlphaFoldDB" id="Q74Z70"/>
<dbReference type="InParanoid" id="Q74Z70"/>
<reference evidence="2 3" key="1">
    <citation type="journal article" date="2004" name="Science">
        <title>The Ashbya gossypii genome as a tool for mapping the ancient Saccharomyces cerevisiae genome.</title>
        <authorList>
            <person name="Dietrich F.S."/>
            <person name="Voegeli S."/>
            <person name="Brachat S."/>
            <person name="Lerch A."/>
            <person name="Gates K."/>
            <person name="Steiner S."/>
            <person name="Mohr C."/>
            <person name="Pohlmann R."/>
            <person name="Luedi P."/>
            <person name="Choi S."/>
            <person name="Wing R.A."/>
            <person name="Flavier A."/>
            <person name="Gaffney T.D."/>
            <person name="Philippsen P."/>
        </authorList>
    </citation>
    <scope>NUCLEOTIDE SEQUENCE [LARGE SCALE GENOMIC DNA]</scope>
    <source>
        <strain evidence="3">ATCC 10895 / CBS 109.51 / FGSC 9923 / NRRL Y-1056</strain>
    </source>
</reference>
<dbReference type="RefSeq" id="NP_987002.1">
    <property type="nucleotide sequence ID" value="NM_212064.1"/>
</dbReference>
<reference evidence="3" key="2">
    <citation type="journal article" date="2013" name="G3 (Bethesda)">
        <title>Genomes of Ashbya fungi isolated from insects reveal four mating-type loci, numerous translocations, lack of transposons, and distinct gene duplications.</title>
        <authorList>
            <person name="Dietrich F.S."/>
            <person name="Voegeli S."/>
            <person name="Kuo S."/>
            <person name="Philippsen P."/>
        </authorList>
    </citation>
    <scope>GENOME REANNOTATION</scope>
    <source>
        <strain evidence="3">ATCC 10895 / CBS 109.51 / FGSC 9923 / NRRL Y-1056</strain>
    </source>
</reference>
<dbReference type="eggNOG" id="ENOG502S12N">
    <property type="taxonomic scope" value="Eukaryota"/>
</dbReference>
<dbReference type="InterPro" id="IPR038910">
    <property type="entry name" value="Hua1-like"/>
</dbReference>
<feature type="compositionally biased region" description="Pro residues" evidence="1">
    <location>
        <begin position="32"/>
        <end position="52"/>
    </location>
</feature>
<dbReference type="FunCoup" id="Q74Z70">
    <property type="interactions" value="57"/>
</dbReference>
<name>Q74Z70_EREGS</name>
<feature type="region of interest" description="Disordered" evidence="1">
    <location>
        <begin position="1"/>
        <end position="56"/>
    </location>
</feature>
<dbReference type="OrthoDB" id="2405700at2759"/>
<dbReference type="HOGENOM" id="CLU_078573_1_0_1"/>
<gene>
    <name evidence="2" type="ORF">AGOS_AGR336C</name>
</gene>
<keyword evidence="3" id="KW-1185">Reference proteome</keyword>
<dbReference type="PANTHER" id="PTHR28031">
    <property type="entry name" value="PROLINE-RICH PROTEIN HUA1"/>
    <property type="match status" value="1"/>
</dbReference>
<dbReference type="STRING" id="284811.Q74Z70"/>
<dbReference type="Proteomes" id="UP000000591">
    <property type="component" value="Chromosome VII"/>
</dbReference>
<organism evidence="2 3">
    <name type="scientific">Eremothecium gossypii (strain ATCC 10895 / CBS 109.51 / FGSC 9923 / NRRL Y-1056)</name>
    <name type="common">Yeast</name>
    <name type="synonym">Ashbya gossypii</name>
    <dbReference type="NCBI Taxonomy" id="284811"/>
    <lineage>
        <taxon>Eukaryota</taxon>
        <taxon>Fungi</taxon>
        <taxon>Dikarya</taxon>
        <taxon>Ascomycota</taxon>
        <taxon>Saccharomycotina</taxon>
        <taxon>Saccharomycetes</taxon>
        <taxon>Saccharomycetales</taxon>
        <taxon>Saccharomycetaceae</taxon>
        <taxon>Eremothecium</taxon>
    </lineage>
</organism>
<dbReference type="GeneID" id="4623305"/>
<accession>Q74Z70</accession>